<keyword evidence="2" id="KW-1185">Reference proteome</keyword>
<proteinExistence type="predicted"/>
<sequence>MSFNAAMRAPVYPATTFSPAHMVLDTLSPLPLTREIGVVVTGERNAALCVARVLDAVVTCIGDANERSLQSYQASAALISWSRTHVRRNARAHSIVFFRSRGASVTAHMACESRLVLNPCAGFLSSTFP</sequence>
<protein>
    <submittedName>
        <fullName evidence="1">Uncharacterized protein</fullName>
    </submittedName>
</protein>
<dbReference type="Proteomes" id="UP000821845">
    <property type="component" value="Chromosome 9"/>
</dbReference>
<gene>
    <name evidence="1" type="ORF">HPB50_009987</name>
</gene>
<accession>A0ACB7RIQ7</accession>
<organism evidence="1 2">
    <name type="scientific">Hyalomma asiaticum</name>
    <name type="common">Tick</name>
    <dbReference type="NCBI Taxonomy" id="266040"/>
    <lineage>
        <taxon>Eukaryota</taxon>
        <taxon>Metazoa</taxon>
        <taxon>Ecdysozoa</taxon>
        <taxon>Arthropoda</taxon>
        <taxon>Chelicerata</taxon>
        <taxon>Arachnida</taxon>
        <taxon>Acari</taxon>
        <taxon>Parasitiformes</taxon>
        <taxon>Ixodida</taxon>
        <taxon>Ixodoidea</taxon>
        <taxon>Ixodidae</taxon>
        <taxon>Hyalomminae</taxon>
        <taxon>Hyalomma</taxon>
    </lineage>
</organism>
<evidence type="ECO:0000313" key="2">
    <source>
        <dbReference type="Proteomes" id="UP000821845"/>
    </source>
</evidence>
<dbReference type="EMBL" id="CM023489">
    <property type="protein sequence ID" value="KAH6922170.1"/>
    <property type="molecule type" value="Genomic_DNA"/>
</dbReference>
<comment type="caution">
    <text evidence="1">The sequence shown here is derived from an EMBL/GenBank/DDBJ whole genome shotgun (WGS) entry which is preliminary data.</text>
</comment>
<reference evidence="1" key="1">
    <citation type="submission" date="2020-05" db="EMBL/GenBank/DDBJ databases">
        <title>Large-scale comparative analyses of tick genomes elucidate their genetic diversity and vector capacities.</title>
        <authorList>
            <person name="Jia N."/>
            <person name="Wang J."/>
            <person name="Shi W."/>
            <person name="Du L."/>
            <person name="Sun Y."/>
            <person name="Zhan W."/>
            <person name="Jiang J."/>
            <person name="Wang Q."/>
            <person name="Zhang B."/>
            <person name="Ji P."/>
            <person name="Sakyi L.B."/>
            <person name="Cui X."/>
            <person name="Yuan T."/>
            <person name="Jiang B."/>
            <person name="Yang W."/>
            <person name="Lam T.T.-Y."/>
            <person name="Chang Q."/>
            <person name="Ding S."/>
            <person name="Wang X."/>
            <person name="Zhu J."/>
            <person name="Ruan X."/>
            <person name="Zhao L."/>
            <person name="Wei J."/>
            <person name="Que T."/>
            <person name="Du C."/>
            <person name="Cheng J."/>
            <person name="Dai P."/>
            <person name="Han X."/>
            <person name="Huang E."/>
            <person name="Gao Y."/>
            <person name="Liu J."/>
            <person name="Shao H."/>
            <person name="Ye R."/>
            <person name="Li L."/>
            <person name="Wei W."/>
            <person name="Wang X."/>
            <person name="Wang C."/>
            <person name="Yang T."/>
            <person name="Huo Q."/>
            <person name="Li W."/>
            <person name="Guo W."/>
            <person name="Chen H."/>
            <person name="Zhou L."/>
            <person name="Ni X."/>
            <person name="Tian J."/>
            <person name="Zhou Y."/>
            <person name="Sheng Y."/>
            <person name="Liu T."/>
            <person name="Pan Y."/>
            <person name="Xia L."/>
            <person name="Li J."/>
            <person name="Zhao F."/>
            <person name="Cao W."/>
        </authorList>
    </citation>
    <scope>NUCLEOTIDE SEQUENCE</scope>
    <source>
        <strain evidence="1">Hyas-2018</strain>
    </source>
</reference>
<name>A0ACB7RIQ7_HYAAI</name>
<evidence type="ECO:0000313" key="1">
    <source>
        <dbReference type="EMBL" id="KAH6922170.1"/>
    </source>
</evidence>